<dbReference type="AlphaFoldDB" id="A0AB39UKR0"/>
<dbReference type="Gene3D" id="3.40.1410.10">
    <property type="entry name" value="Chorismate lyase-like"/>
    <property type="match status" value="1"/>
</dbReference>
<dbReference type="EMBL" id="CP129682">
    <property type="protein sequence ID" value="XDS49574.1"/>
    <property type="molecule type" value="Genomic_DNA"/>
</dbReference>
<gene>
    <name evidence="7" type="ORF">QN062_00800</name>
    <name evidence="6" type="ORF">QN216_04810</name>
    <name evidence="5" type="ORF">QN217_05640</name>
</gene>
<keyword evidence="1" id="KW-0805">Transcription regulation</keyword>
<keyword evidence="3" id="KW-0804">Transcription</keyword>
<dbReference type="SUPFAM" id="SSF64288">
    <property type="entry name" value="Chorismate lyase-like"/>
    <property type="match status" value="1"/>
</dbReference>
<evidence type="ECO:0000313" key="7">
    <source>
        <dbReference type="EMBL" id="XDS50790.1"/>
    </source>
</evidence>
<sequence length="252" mass="28774">MKINAQQKTDSTLTKSEVIRKHVLSLIDEGLGPQDKLPTERELAEELSTSRMTVRQVLKRLEFEGLVYSKQGAGTFVRDQRISKSLELSSFSEDMRLRRLRPGSRSIQEDRSPAGAEIGFALTISPRDEVTHFHRIRTADDIPICVEDSYIPSKLVPGIAEDALAGSLYEILERRFSLRLDHAEQTIRATVLDSEQARQLDSAEFSPAFEVTRITFDVSGRRVEYARSIYRGDRYSYSFTVYRSGDRQSRQH</sequence>
<evidence type="ECO:0000256" key="1">
    <source>
        <dbReference type="ARBA" id="ARBA00023015"/>
    </source>
</evidence>
<evidence type="ECO:0000256" key="3">
    <source>
        <dbReference type="ARBA" id="ARBA00023163"/>
    </source>
</evidence>
<dbReference type="InterPro" id="IPR011663">
    <property type="entry name" value="UTRA"/>
</dbReference>
<dbReference type="InterPro" id="IPR028978">
    <property type="entry name" value="Chorismate_lyase_/UTRA_dom_sf"/>
</dbReference>
<reference evidence="6" key="1">
    <citation type="submission" date="2023-07" db="EMBL/GenBank/DDBJ databases">
        <title>Bifidobacterium aquikefiriaerophilum sp. nov. and Bifidobacterium eccum sp. nov., isolated from water kefir.</title>
        <authorList>
            <person name="Breselge S."/>
            <person name="Bellassi P."/>
            <person name="Barcenilla C."/>
            <person name="Alvarez-Ordonez A."/>
            <person name="Morelli L."/>
            <person name="Cotter P.D."/>
        </authorList>
    </citation>
    <scope>NUCLEOTIDE SEQUENCE</scope>
    <source>
        <strain evidence="7">WK012_4_13</strain>
        <strain evidence="6">WK013_4_14</strain>
        <strain evidence="5">WK048_4_13</strain>
    </source>
</reference>
<dbReference type="PANTHER" id="PTHR44846:SF1">
    <property type="entry name" value="MANNOSYL-D-GLYCERATE TRANSPORT_METABOLISM SYSTEM REPRESSOR MNGR-RELATED"/>
    <property type="match status" value="1"/>
</dbReference>
<dbReference type="CDD" id="cd07377">
    <property type="entry name" value="WHTH_GntR"/>
    <property type="match status" value="1"/>
</dbReference>
<keyword evidence="2" id="KW-0238">DNA-binding</keyword>
<dbReference type="SMART" id="SM00866">
    <property type="entry name" value="UTRA"/>
    <property type="match status" value="1"/>
</dbReference>
<dbReference type="RefSeq" id="WP_369341752.1">
    <property type="nucleotide sequence ID" value="NZ_CP129675.1"/>
</dbReference>
<evidence type="ECO:0000259" key="4">
    <source>
        <dbReference type="PROSITE" id="PS50949"/>
    </source>
</evidence>
<accession>A0AB39UKR0</accession>
<feature type="domain" description="HTH gntR-type" evidence="4">
    <location>
        <begin position="12"/>
        <end position="80"/>
    </location>
</feature>
<dbReference type="EMBL" id="CP129683">
    <property type="protein sequence ID" value="XDS50790.1"/>
    <property type="molecule type" value="Genomic_DNA"/>
</dbReference>
<dbReference type="InterPro" id="IPR036390">
    <property type="entry name" value="WH_DNA-bd_sf"/>
</dbReference>
<dbReference type="Gene3D" id="1.10.10.10">
    <property type="entry name" value="Winged helix-like DNA-binding domain superfamily/Winged helix DNA-binding domain"/>
    <property type="match status" value="1"/>
</dbReference>
<dbReference type="GO" id="GO:0003700">
    <property type="term" value="F:DNA-binding transcription factor activity"/>
    <property type="evidence" value="ECO:0007669"/>
    <property type="project" value="InterPro"/>
</dbReference>
<dbReference type="PANTHER" id="PTHR44846">
    <property type="entry name" value="MANNOSYL-D-GLYCERATE TRANSPORT/METABOLISM SYSTEM REPRESSOR MNGR-RELATED"/>
    <property type="match status" value="1"/>
</dbReference>
<dbReference type="GO" id="GO:0003677">
    <property type="term" value="F:DNA binding"/>
    <property type="evidence" value="ECO:0007669"/>
    <property type="project" value="UniProtKB-KW"/>
</dbReference>
<dbReference type="Pfam" id="PF07702">
    <property type="entry name" value="UTRA"/>
    <property type="match status" value="1"/>
</dbReference>
<organism evidence="6">
    <name type="scientific">Bifidobacterium fermentum</name>
    <dbReference type="NCBI Taxonomy" id="3059035"/>
    <lineage>
        <taxon>Bacteria</taxon>
        <taxon>Bacillati</taxon>
        <taxon>Actinomycetota</taxon>
        <taxon>Actinomycetes</taxon>
        <taxon>Bifidobacteriales</taxon>
        <taxon>Bifidobacteriaceae</taxon>
        <taxon>Bifidobacterium</taxon>
    </lineage>
</organism>
<dbReference type="InterPro" id="IPR036388">
    <property type="entry name" value="WH-like_DNA-bd_sf"/>
</dbReference>
<dbReference type="PROSITE" id="PS50949">
    <property type="entry name" value="HTH_GNTR"/>
    <property type="match status" value="1"/>
</dbReference>
<dbReference type="SMART" id="SM00345">
    <property type="entry name" value="HTH_GNTR"/>
    <property type="match status" value="1"/>
</dbReference>
<dbReference type="GO" id="GO:0045892">
    <property type="term" value="P:negative regulation of DNA-templated transcription"/>
    <property type="evidence" value="ECO:0007669"/>
    <property type="project" value="TreeGrafter"/>
</dbReference>
<dbReference type="EMBL" id="CP129675">
    <property type="protein sequence ID" value="XDS45645.1"/>
    <property type="molecule type" value="Genomic_DNA"/>
</dbReference>
<name>A0AB39UKR0_9BIFI</name>
<evidence type="ECO:0000256" key="2">
    <source>
        <dbReference type="ARBA" id="ARBA00023125"/>
    </source>
</evidence>
<dbReference type="Pfam" id="PF00392">
    <property type="entry name" value="GntR"/>
    <property type="match status" value="1"/>
</dbReference>
<dbReference type="InterPro" id="IPR000524">
    <property type="entry name" value="Tscrpt_reg_HTH_GntR"/>
</dbReference>
<dbReference type="KEGG" id="bfk:QN062_00800"/>
<dbReference type="PRINTS" id="PR00035">
    <property type="entry name" value="HTHGNTR"/>
</dbReference>
<evidence type="ECO:0000313" key="6">
    <source>
        <dbReference type="EMBL" id="XDS49574.1"/>
    </source>
</evidence>
<protein>
    <submittedName>
        <fullName evidence="6">GntR family transcriptional regulator</fullName>
    </submittedName>
</protein>
<dbReference type="SUPFAM" id="SSF46785">
    <property type="entry name" value="Winged helix' DNA-binding domain"/>
    <property type="match status" value="1"/>
</dbReference>
<proteinExistence type="predicted"/>
<evidence type="ECO:0000313" key="5">
    <source>
        <dbReference type="EMBL" id="XDS45645.1"/>
    </source>
</evidence>
<dbReference type="InterPro" id="IPR050679">
    <property type="entry name" value="Bact_HTH_transcr_reg"/>
</dbReference>